<dbReference type="GO" id="GO:0051603">
    <property type="term" value="P:proteolysis involved in protein catabolic process"/>
    <property type="evidence" value="ECO:0007669"/>
    <property type="project" value="TreeGrafter"/>
</dbReference>
<gene>
    <name evidence="2" type="ORF">S06H3_24024</name>
</gene>
<feature type="domain" description="AAA+ ATPase" evidence="1">
    <location>
        <begin position="16"/>
        <end position="155"/>
    </location>
</feature>
<reference evidence="2" key="1">
    <citation type="journal article" date="2014" name="Front. Microbiol.">
        <title>High frequency of phylogenetically diverse reductive dehalogenase-homologous genes in deep subseafloor sedimentary metagenomes.</title>
        <authorList>
            <person name="Kawai M."/>
            <person name="Futagami T."/>
            <person name="Toyoda A."/>
            <person name="Takaki Y."/>
            <person name="Nishi S."/>
            <person name="Hori S."/>
            <person name="Arai W."/>
            <person name="Tsubouchi T."/>
            <person name="Morono Y."/>
            <person name="Uchiyama I."/>
            <person name="Ito T."/>
            <person name="Fujiyama A."/>
            <person name="Inagaki F."/>
            <person name="Takami H."/>
        </authorList>
    </citation>
    <scope>NUCLEOTIDE SEQUENCE</scope>
    <source>
        <strain evidence="2">Expedition CK06-06</strain>
    </source>
</reference>
<name>X1N300_9ZZZZ</name>
<dbReference type="GO" id="GO:0009376">
    <property type="term" value="C:HslUV protease complex"/>
    <property type="evidence" value="ECO:0007669"/>
    <property type="project" value="TreeGrafter"/>
</dbReference>
<dbReference type="GO" id="GO:0016887">
    <property type="term" value="F:ATP hydrolysis activity"/>
    <property type="evidence" value="ECO:0007669"/>
    <property type="project" value="InterPro"/>
</dbReference>
<dbReference type="SUPFAM" id="SSF52540">
    <property type="entry name" value="P-loop containing nucleoside triphosphate hydrolases"/>
    <property type="match status" value="1"/>
</dbReference>
<dbReference type="PANTHER" id="PTHR48102:SF7">
    <property type="entry name" value="ATP-DEPENDENT CLP PROTEASE ATP-BINDING SUBUNIT CLPX-LIKE, MITOCHONDRIAL"/>
    <property type="match status" value="1"/>
</dbReference>
<dbReference type="GO" id="GO:0051301">
    <property type="term" value="P:cell division"/>
    <property type="evidence" value="ECO:0007669"/>
    <property type="project" value="TreeGrafter"/>
</dbReference>
<dbReference type="InterPro" id="IPR027417">
    <property type="entry name" value="P-loop_NTPase"/>
</dbReference>
<dbReference type="EMBL" id="BARV01013221">
    <property type="protein sequence ID" value="GAI12949.1"/>
    <property type="molecule type" value="Genomic_DNA"/>
</dbReference>
<organism evidence="2">
    <name type="scientific">marine sediment metagenome</name>
    <dbReference type="NCBI Taxonomy" id="412755"/>
    <lineage>
        <taxon>unclassified sequences</taxon>
        <taxon>metagenomes</taxon>
        <taxon>ecological metagenomes</taxon>
    </lineage>
</organism>
<feature type="non-terminal residue" evidence="2">
    <location>
        <position position="162"/>
    </location>
</feature>
<sequence>KKAKKIDKEKEDIELEKSNILLMGPTGCGKTLLARTLAKKLNVPFVIADATTLTEAGYVGDDVENILLNLLRITDNNINLAQKGIIYIDEIDKIARKSENPSITRDVSGEGVQQALLKIIEGTVASIPPYGGRKHPQEKNIQIDTREILFICGGTFDGLESI</sequence>
<dbReference type="Pfam" id="PF07724">
    <property type="entry name" value="AAA_2"/>
    <property type="match status" value="1"/>
</dbReference>
<dbReference type="GO" id="GO:0005524">
    <property type="term" value="F:ATP binding"/>
    <property type="evidence" value="ECO:0007669"/>
    <property type="project" value="InterPro"/>
</dbReference>
<dbReference type="PANTHER" id="PTHR48102">
    <property type="entry name" value="ATP-DEPENDENT CLP PROTEASE ATP-BINDING SUBUNIT CLPX-LIKE, MITOCHONDRIAL-RELATED"/>
    <property type="match status" value="1"/>
</dbReference>
<accession>X1N300</accession>
<evidence type="ECO:0000259" key="1">
    <source>
        <dbReference type="SMART" id="SM00382"/>
    </source>
</evidence>
<comment type="caution">
    <text evidence="2">The sequence shown here is derived from an EMBL/GenBank/DDBJ whole genome shotgun (WGS) entry which is preliminary data.</text>
</comment>
<dbReference type="InterPro" id="IPR050052">
    <property type="entry name" value="ATP-dep_Clp_protease_ClpX"/>
</dbReference>
<dbReference type="Gene3D" id="3.40.50.300">
    <property type="entry name" value="P-loop containing nucleotide triphosphate hydrolases"/>
    <property type="match status" value="1"/>
</dbReference>
<dbReference type="AlphaFoldDB" id="X1N300"/>
<feature type="non-terminal residue" evidence="2">
    <location>
        <position position="1"/>
    </location>
</feature>
<dbReference type="SMART" id="SM00382">
    <property type="entry name" value="AAA"/>
    <property type="match status" value="1"/>
</dbReference>
<proteinExistence type="predicted"/>
<dbReference type="InterPro" id="IPR003959">
    <property type="entry name" value="ATPase_AAA_core"/>
</dbReference>
<evidence type="ECO:0000313" key="2">
    <source>
        <dbReference type="EMBL" id="GAI12949.1"/>
    </source>
</evidence>
<protein>
    <recommendedName>
        <fullName evidence="1">AAA+ ATPase domain-containing protein</fullName>
    </recommendedName>
</protein>
<dbReference type="InterPro" id="IPR003593">
    <property type="entry name" value="AAA+_ATPase"/>
</dbReference>